<sequence>MSRQLPLLFFFIFLLLPLLTVNAQMGPLVYKNYYVKIIILNDGSALLSYDMELENTGTVPVVPGYGLINLSSGKVVSASSYVMGRRGEAVIEGNAVRYSVWEVINPGKSIKVEVNLTVSGFLSRGILFDEFQATIGPISYPVIRGDVVVIPPAGKSIVYLSKSSLNAMKPGDIAQVRGELSYIPLPLLPFSWYPVFWTVVIAVILLAFVIRRVRR</sequence>
<dbReference type="Proteomes" id="UP000277582">
    <property type="component" value="Unassembled WGS sequence"/>
</dbReference>
<comment type="caution">
    <text evidence="2">The sequence shown here is derived from an EMBL/GenBank/DDBJ whole genome shotgun (WGS) entry which is preliminary data.</text>
</comment>
<protein>
    <submittedName>
        <fullName evidence="2">Uncharacterized protein</fullName>
    </submittedName>
</protein>
<evidence type="ECO:0000313" key="3">
    <source>
        <dbReference type="Proteomes" id="UP000277582"/>
    </source>
</evidence>
<dbReference type="EMBL" id="RCOS01000094">
    <property type="protein sequence ID" value="RSN74464.1"/>
    <property type="molecule type" value="Genomic_DNA"/>
</dbReference>
<evidence type="ECO:0000256" key="1">
    <source>
        <dbReference type="SAM" id="Phobius"/>
    </source>
</evidence>
<keyword evidence="1" id="KW-0812">Transmembrane</keyword>
<keyword evidence="3" id="KW-1185">Reference proteome</keyword>
<reference evidence="2 3" key="1">
    <citation type="submission" date="2018-10" db="EMBL/GenBank/DDBJ databases">
        <title>Co-occurring genomic capacity for anaerobic methane metabolism and dissimilatory sulfite reduction discovered in the Korarchaeota.</title>
        <authorList>
            <person name="Mckay L.J."/>
            <person name="Dlakic M."/>
            <person name="Fields M.W."/>
            <person name="Delmont T.O."/>
            <person name="Eren A.M."/>
            <person name="Jay Z.J."/>
            <person name="Klingelsmith K.B."/>
            <person name="Rusch D.B."/>
            <person name="Inskeep W.P."/>
        </authorList>
    </citation>
    <scope>NUCLEOTIDE SEQUENCE [LARGE SCALE GENOMIC DNA]</scope>
    <source>
        <strain evidence="2 3">MDKW</strain>
    </source>
</reference>
<gene>
    <name evidence="2" type="ORF">D6D85_08010</name>
</gene>
<organism evidence="2 3">
    <name type="scientific">Candidatus Methanodesulfokora washburnensis</name>
    <dbReference type="NCBI Taxonomy" id="2478471"/>
    <lineage>
        <taxon>Archaea</taxon>
        <taxon>Thermoproteota</taxon>
        <taxon>Candidatus Korarchaeia</taxon>
        <taxon>Candidatus Korarchaeia incertae sedis</taxon>
        <taxon>Candidatus Methanodesulfokora</taxon>
    </lineage>
</organism>
<keyword evidence="1" id="KW-1133">Transmembrane helix</keyword>
<feature type="transmembrane region" description="Helical" evidence="1">
    <location>
        <begin position="190"/>
        <end position="210"/>
    </location>
</feature>
<keyword evidence="1" id="KW-0472">Membrane</keyword>
<accession>A0A429GKV8</accession>
<proteinExistence type="predicted"/>
<dbReference type="AlphaFoldDB" id="A0A429GKV8"/>
<evidence type="ECO:0000313" key="2">
    <source>
        <dbReference type="EMBL" id="RSN74464.1"/>
    </source>
</evidence>
<name>A0A429GKV8_9CREN</name>